<organism evidence="13 14">
    <name type="scientific">Achromobacter insuavis</name>
    <dbReference type="NCBI Taxonomy" id="1287735"/>
    <lineage>
        <taxon>Bacteria</taxon>
        <taxon>Pseudomonadati</taxon>
        <taxon>Pseudomonadota</taxon>
        <taxon>Betaproteobacteria</taxon>
        <taxon>Burkholderiales</taxon>
        <taxon>Alcaligenaceae</taxon>
        <taxon>Achromobacter</taxon>
    </lineage>
</organism>
<keyword evidence="7 11" id="KW-0812">Transmembrane</keyword>
<accession>A0A6J5BI91</accession>
<feature type="transmembrane region" description="Helical" evidence="11">
    <location>
        <begin position="118"/>
        <end position="137"/>
    </location>
</feature>
<evidence type="ECO:0000256" key="7">
    <source>
        <dbReference type="ARBA" id="ARBA00022692"/>
    </source>
</evidence>
<evidence type="ECO:0000256" key="2">
    <source>
        <dbReference type="ARBA" id="ARBA00004651"/>
    </source>
</evidence>
<dbReference type="SUPFAM" id="SSF161098">
    <property type="entry name" value="MetI-like"/>
    <property type="match status" value="1"/>
</dbReference>
<dbReference type="AlphaFoldDB" id="A0A6J5BI91"/>
<comment type="subcellular location">
    <subcellularLocation>
        <location evidence="2 11">Cell membrane</location>
        <topology evidence="2 11">Multi-pass membrane protein</topology>
    </subcellularLocation>
</comment>
<dbReference type="RefSeq" id="WP_054430427.1">
    <property type="nucleotide sequence ID" value="NZ_CADIJR010000092.1"/>
</dbReference>
<evidence type="ECO:0000256" key="10">
    <source>
        <dbReference type="ARBA" id="ARBA00041109"/>
    </source>
</evidence>
<evidence type="ECO:0000259" key="12">
    <source>
        <dbReference type="PROSITE" id="PS50928"/>
    </source>
</evidence>
<dbReference type="PANTHER" id="PTHR32243">
    <property type="entry name" value="MALTOSE TRANSPORT SYSTEM PERMEASE-RELATED"/>
    <property type="match status" value="1"/>
</dbReference>
<evidence type="ECO:0000256" key="5">
    <source>
        <dbReference type="ARBA" id="ARBA00022475"/>
    </source>
</evidence>
<feature type="transmembrane region" description="Helical" evidence="11">
    <location>
        <begin position="149"/>
        <end position="171"/>
    </location>
</feature>
<feature type="transmembrane region" description="Helical" evidence="11">
    <location>
        <begin position="25"/>
        <end position="46"/>
    </location>
</feature>
<dbReference type="CDD" id="cd06261">
    <property type="entry name" value="TM_PBP2"/>
    <property type="match status" value="1"/>
</dbReference>
<keyword evidence="9 11" id="KW-0472">Membrane</keyword>
<dbReference type="Gene3D" id="1.10.3720.10">
    <property type="entry name" value="MetI-like"/>
    <property type="match status" value="1"/>
</dbReference>
<name>A0A6J5BI91_9BURK</name>
<evidence type="ECO:0000313" key="14">
    <source>
        <dbReference type="Proteomes" id="UP000507979"/>
    </source>
</evidence>
<dbReference type="InterPro" id="IPR000515">
    <property type="entry name" value="MetI-like"/>
</dbReference>
<feature type="transmembrane region" description="Helical" evidence="11">
    <location>
        <begin position="80"/>
        <end position="106"/>
    </location>
</feature>
<evidence type="ECO:0000256" key="9">
    <source>
        <dbReference type="ARBA" id="ARBA00023136"/>
    </source>
</evidence>
<evidence type="ECO:0000256" key="4">
    <source>
        <dbReference type="ARBA" id="ARBA00022448"/>
    </source>
</evidence>
<gene>
    <name evidence="13" type="primary">dasC_2</name>
    <name evidence="13" type="ORF">LMG26845_05490</name>
</gene>
<dbReference type="GO" id="GO:0005886">
    <property type="term" value="C:plasma membrane"/>
    <property type="evidence" value="ECO:0007669"/>
    <property type="project" value="UniProtKB-SubCell"/>
</dbReference>
<dbReference type="Pfam" id="PF00528">
    <property type="entry name" value="BPD_transp_1"/>
    <property type="match status" value="1"/>
</dbReference>
<dbReference type="PANTHER" id="PTHR32243:SF50">
    <property type="entry name" value="MALTOSE_MALTODEXTRIN TRANSPORT SYSTEM PERMEASE PROTEIN MALG"/>
    <property type="match status" value="1"/>
</dbReference>
<comment type="function">
    <text evidence="1">Part of the ABC transporter complex MalEFGK involved in maltose/maltodextrin import. Probably responsible for the translocation of the substrate across the membrane.</text>
</comment>
<dbReference type="Proteomes" id="UP000507979">
    <property type="component" value="Unassembled WGS sequence"/>
</dbReference>
<dbReference type="PROSITE" id="PS50928">
    <property type="entry name" value="ABC_TM1"/>
    <property type="match status" value="1"/>
</dbReference>
<feature type="transmembrane region" description="Helical" evidence="11">
    <location>
        <begin position="192"/>
        <end position="217"/>
    </location>
</feature>
<evidence type="ECO:0000256" key="8">
    <source>
        <dbReference type="ARBA" id="ARBA00022989"/>
    </source>
</evidence>
<feature type="domain" description="ABC transmembrane type-1" evidence="12">
    <location>
        <begin position="80"/>
        <end position="270"/>
    </location>
</feature>
<evidence type="ECO:0000256" key="1">
    <source>
        <dbReference type="ARBA" id="ARBA00002264"/>
    </source>
</evidence>
<evidence type="ECO:0000256" key="3">
    <source>
        <dbReference type="ARBA" id="ARBA00009047"/>
    </source>
</evidence>
<dbReference type="InterPro" id="IPR050901">
    <property type="entry name" value="BP-dep_ABC_trans_perm"/>
</dbReference>
<keyword evidence="8 11" id="KW-1133">Transmembrane helix</keyword>
<proteinExistence type="inferred from homology"/>
<keyword evidence="14" id="KW-1185">Reference proteome</keyword>
<sequence length="284" mass="31357">MTQTAILNPAAATRRRRRRGLARRLAICLVTLAWFAPVAWIVATAFKPRLDVYSLALWFRPTLDSIVAAFGSPYLLGERLFNSVFVTAGTLLMAIPVATLAAYAFSRFRFPGGQLGPLLLLATQFLPPVIIVIPLFVVFRNLGLLDTPWALMVANLSFVVPYATWMIKAFFDALPPDMEEAAQIDGASRLRALWEVVVPVALPGIASAAIFSFVVSWNEFFYALVLTRDQAVTLPVALMSARTEQGDAWEIMASMGLFIIAPMLLISRFVQRYFVKGLVTGAIR</sequence>
<protein>
    <recommendedName>
        <fullName evidence="10">Maltose/maltodextrin transport system permease protein MalG</fullName>
    </recommendedName>
</protein>
<keyword evidence="4 11" id="KW-0813">Transport</keyword>
<evidence type="ECO:0000256" key="6">
    <source>
        <dbReference type="ARBA" id="ARBA00022597"/>
    </source>
</evidence>
<keyword evidence="5" id="KW-1003">Cell membrane</keyword>
<dbReference type="EMBL" id="CADIJR010000092">
    <property type="protein sequence ID" value="CAB3705741.1"/>
    <property type="molecule type" value="Genomic_DNA"/>
</dbReference>
<dbReference type="GeneID" id="92901386"/>
<dbReference type="GO" id="GO:0055085">
    <property type="term" value="P:transmembrane transport"/>
    <property type="evidence" value="ECO:0007669"/>
    <property type="project" value="InterPro"/>
</dbReference>
<keyword evidence="6" id="KW-0762">Sugar transport</keyword>
<dbReference type="InterPro" id="IPR035906">
    <property type="entry name" value="MetI-like_sf"/>
</dbReference>
<evidence type="ECO:0000256" key="11">
    <source>
        <dbReference type="RuleBase" id="RU363032"/>
    </source>
</evidence>
<evidence type="ECO:0000313" key="13">
    <source>
        <dbReference type="EMBL" id="CAB3705741.1"/>
    </source>
</evidence>
<feature type="transmembrane region" description="Helical" evidence="11">
    <location>
        <begin position="248"/>
        <end position="266"/>
    </location>
</feature>
<comment type="similarity">
    <text evidence="3">Belongs to the binding-protein-dependent transport system permease family. MalFG subfamily.</text>
</comment>
<reference evidence="13 14" key="1">
    <citation type="submission" date="2020-04" db="EMBL/GenBank/DDBJ databases">
        <authorList>
            <person name="De Canck E."/>
        </authorList>
    </citation>
    <scope>NUCLEOTIDE SEQUENCE [LARGE SCALE GENOMIC DNA]</scope>
    <source>
        <strain evidence="13 14">LMG 26845</strain>
    </source>
</reference>